<dbReference type="GO" id="GO:0003677">
    <property type="term" value="F:DNA binding"/>
    <property type="evidence" value="ECO:0007669"/>
    <property type="project" value="UniProtKB-KW"/>
</dbReference>
<dbReference type="InterPro" id="IPR046348">
    <property type="entry name" value="SIS_dom_sf"/>
</dbReference>
<evidence type="ECO:0000256" key="2">
    <source>
        <dbReference type="ARBA" id="ARBA00023125"/>
    </source>
</evidence>
<dbReference type="SUPFAM" id="SSF46689">
    <property type="entry name" value="Homeodomain-like"/>
    <property type="match status" value="1"/>
</dbReference>
<dbReference type="STRING" id="1319815.HMPREF0202_00115"/>
<proteinExistence type="predicted"/>
<dbReference type="Gene3D" id="3.40.50.10490">
    <property type="entry name" value="Glucose-6-phosphate isomerase like protein, domain 1"/>
    <property type="match status" value="1"/>
</dbReference>
<sequence length="236" mass="26986">MEIDIYKLGERYNLTESEELALSYIVNNIDKALEIGVRGVAKECFASTSVVMNLSKKLGYKGFIDMVYRLELTLKSSLEKKSVTENYCLDFSLQKGMKFKNILKRKKNKPIFVHGVGFSNPIAKYISDKLMVIGYFSMMSEYMENVERDYEEKPVLIVVSKSGETAAILNLCQKAKLKEVPVIVLTGVKNSSMEELAELSFVIKNSNLLDDRNLEKNDFFGNTILFFEELVEEYLK</sequence>
<dbReference type="RefSeq" id="WP_023049664.1">
    <property type="nucleotide sequence ID" value="NZ_CP173062.2"/>
</dbReference>
<evidence type="ECO:0000313" key="7">
    <source>
        <dbReference type="Proteomes" id="UP000017081"/>
    </source>
</evidence>
<evidence type="ECO:0000256" key="3">
    <source>
        <dbReference type="ARBA" id="ARBA00023163"/>
    </source>
</evidence>
<evidence type="ECO:0000313" key="6">
    <source>
        <dbReference type="EMBL" id="ERT69912.1"/>
    </source>
</evidence>
<comment type="caution">
    <text evidence="6">The sequence shown here is derived from an EMBL/GenBank/DDBJ whole genome shotgun (WGS) entry which is preliminary data.</text>
</comment>
<gene>
    <name evidence="6" type="ORF">HMPREF0202_00115</name>
</gene>
<dbReference type="PANTHER" id="PTHR30514">
    <property type="entry name" value="GLUCOKINASE"/>
    <property type="match status" value="1"/>
</dbReference>
<protein>
    <recommendedName>
        <fullName evidence="8">Transcriptional regulator, RpiR family</fullName>
    </recommendedName>
</protein>
<dbReference type="InterPro" id="IPR036388">
    <property type="entry name" value="WH-like_DNA-bd_sf"/>
</dbReference>
<evidence type="ECO:0008006" key="8">
    <source>
        <dbReference type="Google" id="ProtNLM"/>
    </source>
</evidence>
<dbReference type="InterPro" id="IPR035472">
    <property type="entry name" value="RpiR-like_SIS"/>
</dbReference>
<dbReference type="InterPro" id="IPR001347">
    <property type="entry name" value="SIS_dom"/>
</dbReference>
<keyword evidence="1" id="KW-0805">Transcription regulation</keyword>
<dbReference type="PROSITE" id="PS51071">
    <property type="entry name" value="HTH_RPIR"/>
    <property type="match status" value="1"/>
</dbReference>
<accession>U7VDV8</accession>
<name>U7VDV8_9FUSO</name>
<dbReference type="Pfam" id="PF01380">
    <property type="entry name" value="SIS"/>
    <property type="match status" value="1"/>
</dbReference>
<evidence type="ECO:0000256" key="1">
    <source>
        <dbReference type="ARBA" id="ARBA00023015"/>
    </source>
</evidence>
<dbReference type="SUPFAM" id="SSF53697">
    <property type="entry name" value="SIS domain"/>
    <property type="match status" value="1"/>
</dbReference>
<dbReference type="AlphaFoldDB" id="U7VDV8"/>
<dbReference type="PANTHER" id="PTHR30514:SF21">
    <property type="entry name" value="RPIR-FAMILY TRANSCRIPTIONAL REGULATOR"/>
    <property type="match status" value="1"/>
</dbReference>
<dbReference type="InterPro" id="IPR047640">
    <property type="entry name" value="RpiR-like"/>
</dbReference>
<dbReference type="EMBL" id="AXZF01000005">
    <property type="protein sequence ID" value="ERT69912.1"/>
    <property type="molecule type" value="Genomic_DNA"/>
</dbReference>
<dbReference type="CDD" id="cd05013">
    <property type="entry name" value="SIS_RpiR"/>
    <property type="match status" value="1"/>
</dbReference>
<dbReference type="Proteomes" id="UP000017081">
    <property type="component" value="Unassembled WGS sequence"/>
</dbReference>
<dbReference type="InterPro" id="IPR009057">
    <property type="entry name" value="Homeodomain-like_sf"/>
</dbReference>
<dbReference type="GO" id="GO:0097367">
    <property type="term" value="F:carbohydrate derivative binding"/>
    <property type="evidence" value="ECO:0007669"/>
    <property type="project" value="InterPro"/>
</dbReference>
<dbReference type="HOGENOM" id="CLU_055769_4_1_0"/>
<keyword evidence="7" id="KW-1185">Reference proteome</keyword>
<organism evidence="6 7">
    <name type="scientific">Cetobacterium somerae ATCC BAA-474</name>
    <dbReference type="NCBI Taxonomy" id="1319815"/>
    <lineage>
        <taxon>Bacteria</taxon>
        <taxon>Fusobacteriati</taxon>
        <taxon>Fusobacteriota</taxon>
        <taxon>Fusobacteriia</taxon>
        <taxon>Fusobacteriales</taxon>
        <taxon>Fusobacteriaceae</taxon>
        <taxon>Cetobacterium</taxon>
    </lineage>
</organism>
<dbReference type="Pfam" id="PF01418">
    <property type="entry name" value="HTH_6"/>
    <property type="match status" value="1"/>
</dbReference>
<dbReference type="GO" id="GO:0003700">
    <property type="term" value="F:DNA-binding transcription factor activity"/>
    <property type="evidence" value="ECO:0007669"/>
    <property type="project" value="InterPro"/>
</dbReference>
<dbReference type="Gene3D" id="1.10.10.10">
    <property type="entry name" value="Winged helix-like DNA-binding domain superfamily/Winged helix DNA-binding domain"/>
    <property type="match status" value="1"/>
</dbReference>
<dbReference type="GO" id="GO:1901135">
    <property type="term" value="P:carbohydrate derivative metabolic process"/>
    <property type="evidence" value="ECO:0007669"/>
    <property type="project" value="InterPro"/>
</dbReference>
<feature type="domain" description="HTH rpiR-type" evidence="4">
    <location>
        <begin position="1"/>
        <end position="77"/>
    </location>
</feature>
<dbReference type="InterPro" id="IPR000281">
    <property type="entry name" value="HTH_RpiR"/>
</dbReference>
<keyword evidence="3" id="KW-0804">Transcription</keyword>
<keyword evidence="2" id="KW-0238">DNA-binding</keyword>
<dbReference type="PROSITE" id="PS51464">
    <property type="entry name" value="SIS"/>
    <property type="match status" value="1"/>
</dbReference>
<evidence type="ECO:0000259" key="4">
    <source>
        <dbReference type="PROSITE" id="PS51071"/>
    </source>
</evidence>
<feature type="domain" description="SIS" evidence="5">
    <location>
        <begin position="99"/>
        <end position="236"/>
    </location>
</feature>
<evidence type="ECO:0000259" key="5">
    <source>
        <dbReference type="PROSITE" id="PS51464"/>
    </source>
</evidence>
<reference evidence="6 7" key="1">
    <citation type="submission" date="2013-08" db="EMBL/GenBank/DDBJ databases">
        <authorList>
            <person name="Weinstock G."/>
            <person name="Sodergren E."/>
            <person name="Wylie T."/>
            <person name="Fulton L."/>
            <person name="Fulton R."/>
            <person name="Fronick C."/>
            <person name="O'Laughlin M."/>
            <person name="Godfrey J."/>
            <person name="Miner T."/>
            <person name="Herter B."/>
            <person name="Appelbaum E."/>
            <person name="Cordes M."/>
            <person name="Lek S."/>
            <person name="Wollam A."/>
            <person name="Pepin K.H."/>
            <person name="Palsikar V.B."/>
            <person name="Mitreva M."/>
            <person name="Wilson R.K."/>
        </authorList>
    </citation>
    <scope>NUCLEOTIDE SEQUENCE [LARGE SCALE GENOMIC DNA]</scope>
    <source>
        <strain evidence="6 7">ATCC BAA-474</strain>
    </source>
</reference>
<dbReference type="eggNOG" id="COG1737">
    <property type="taxonomic scope" value="Bacteria"/>
</dbReference>